<dbReference type="PANTHER" id="PTHR42904:SF1">
    <property type="entry name" value="NUCLEOSIDE DIPHOSPHATE-LINKED MOIETY X MOTIF 17"/>
    <property type="match status" value="1"/>
</dbReference>
<reference evidence="8" key="1">
    <citation type="journal article" date="2014" name="Proc. Natl. Acad. Sci. U.S.A.">
        <title>Extensive sampling of basidiomycete genomes demonstrates inadequacy of the white-rot/brown-rot paradigm for wood decay fungi.</title>
        <authorList>
            <person name="Riley R."/>
            <person name="Salamov A.A."/>
            <person name="Brown D.W."/>
            <person name="Nagy L.G."/>
            <person name="Floudas D."/>
            <person name="Held B.W."/>
            <person name="Levasseur A."/>
            <person name="Lombard V."/>
            <person name="Morin E."/>
            <person name="Otillar R."/>
            <person name="Lindquist E.A."/>
            <person name="Sun H."/>
            <person name="LaButti K.M."/>
            <person name="Schmutz J."/>
            <person name="Jabbour D."/>
            <person name="Luo H."/>
            <person name="Baker S.E."/>
            <person name="Pisabarro A.G."/>
            <person name="Walton J.D."/>
            <person name="Blanchette R.A."/>
            <person name="Henrissat B."/>
            <person name="Martin F."/>
            <person name="Cullen D."/>
            <person name="Hibbett D.S."/>
            <person name="Grigoriev I.V."/>
        </authorList>
    </citation>
    <scope>NUCLEOTIDE SEQUENCE [LARGE SCALE GENOMIC DNA]</scope>
    <source>
        <strain evidence="8">CBS 339.88</strain>
    </source>
</reference>
<feature type="transmembrane region" description="Helical" evidence="5">
    <location>
        <begin position="192"/>
        <end position="218"/>
    </location>
</feature>
<dbReference type="OrthoDB" id="276276at2759"/>
<keyword evidence="3" id="KW-0378">Hydrolase</keyword>
<keyword evidence="5" id="KW-1133">Transmembrane helix</keyword>
<gene>
    <name evidence="7" type="ORF">GALMADRAFT_1299168</name>
</gene>
<keyword evidence="5" id="KW-0472">Membrane</keyword>
<dbReference type="PROSITE" id="PS51462">
    <property type="entry name" value="NUDIX"/>
    <property type="match status" value="1"/>
</dbReference>
<dbReference type="InterPro" id="IPR050241">
    <property type="entry name" value="NAD-cap_RNA_hydrolase_NudC"/>
</dbReference>
<evidence type="ECO:0000256" key="2">
    <source>
        <dbReference type="ARBA" id="ARBA00022723"/>
    </source>
</evidence>
<evidence type="ECO:0000256" key="1">
    <source>
        <dbReference type="ARBA" id="ARBA00001946"/>
    </source>
</evidence>
<dbReference type="InterPro" id="IPR015797">
    <property type="entry name" value="NUDIX_hydrolase-like_dom_sf"/>
</dbReference>
<evidence type="ECO:0000256" key="4">
    <source>
        <dbReference type="ARBA" id="ARBA00022842"/>
    </source>
</evidence>
<keyword evidence="8" id="KW-1185">Reference proteome</keyword>
<dbReference type="AlphaFoldDB" id="A0A067T4K7"/>
<name>A0A067T4K7_GALM3</name>
<proteinExistence type="predicted"/>
<evidence type="ECO:0000256" key="3">
    <source>
        <dbReference type="ARBA" id="ARBA00022801"/>
    </source>
</evidence>
<evidence type="ECO:0000313" key="8">
    <source>
        <dbReference type="Proteomes" id="UP000027222"/>
    </source>
</evidence>
<accession>A0A067T4K7</accession>
<dbReference type="CDD" id="cd02883">
    <property type="entry name" value="NUDIX_Hydrolase"/>
    <property type="match status" value="1"/>
</dbReference>
<organism evidence="7 8">
    <name type="scientific">Galerina marginata (strain CBS 339.88)</name>
    <dbReference type="NCBI Taxonomy" id="685588"/>
    <lineage>
        <taxon>Eukaryota</taxon>
        <taxon>Fungi</taxon>
        <taxon>Dikarya</taxon>
        <taxon>Basidiomycota</taxon>
        <taxon>Agaricomycotina</taxon>
        <taxon>Agaricomycetes</taxon>
        <taxon>Agaricomycetidae</taxon>
        <taxon>Agaricales</taxon>
        <taxon>Agaricineae</taxon>
        <taxon>Strophariaceae</taxon>
        <taxon>Galerina</taxon>
    </lineage>
</organism>
<dbReference type="Gene3D" id="3.90.79.10">
    <property type="entry name" value="Nucleoside Triphosphate Pyrophosphohydrolase"/>
    <property type="match status" value="1"/>
</dbReference>
<comment type="cofactor">
    <cofactor evidence="1">
        <name>Mg(2+)</name>
        <dbReference type="ChEBI" id="CHEBI:18420"/>
    </cofactor>
</comment>
<dbReference type="HOGENOM" id="CLU_067850_1_1_1"/>
<dbReference type="Proteomes" id="UP000027222">
    <property type="component" value="Unassembled WGS sequence"/>
</dbReference>
<keyword evidence="4" id="KW-0460">Magnesium</keyword>
<keyword evidence="2" id="KW-0479">Metal-binding</keyword>
<dbReference type="GO" id="GO:0035529">
    <property type="term" value="F:NADH pyrophosphatase activity"/>
    <property type="evidence" value="ECO:0007669"/>
    <property type="project" value="TreeGrafter"/>
</dbReference>
<evidence type="ECO:0000256" key="5">
    <source>
        <dbReference type="SAM" id="Phobius"/>
    </source>
</evidence>
<evidence type="ECO:0000259" key="6">
    <source>
        <dbReference type="PROSITE" id="PS51462"/>
    </source>
</evidence>
<dbReference type="InterPro" id="IPR000086">
    <property type="entry name" value="NUDIX_hydrolase_dom"/>
</dbReference>
<dbReference type="EMBL" id="KL142375">
    <property type="protein sequence ID" value="KDR78056.1"/>
    <property type="molecule type" value="Genomic_DNA"/>
</dbReference>
<feature type="domain" description="Nudix hydrolase" evidence="6">
    <location>
        <begin position="26"/>
        <end position="175"/>
    </location>
</feature>
<dbReference type="PANTHER" id="PTHR42904">
    <property type="entry name" value="NUDIX HYDROLASE, NUDC SUBFAMILY"/>
    <property type="match status" value="1"/>
</dbReference>
<dbReference type="GO" id="GO:0005829">
    <property type="term" value="C:cytosol"/>
    <property type="evidence" value="ECO:0007669"/>
    <property type="project" value="TreeGrafter"/>
</dbReference>
<sequence>MAPLFVSESAQPFDVPLSDLRVQHLGKRLVVGVAIIARVYLGQEKNSQEKWINKLLLLHRAETEDVYPLMYELLGGGAEPEDATLLNTVVRETKEETGLSVIEIRGVFPGFEYETTKSKAIQFNFVVGVEARTGVNIRLNPKEHCGFVWIDKKDDLSCYPMTESMKRVVSDALTVMAESASGHPPRRLKSDFIYPMLSLTLYAVSSLLSGILPSLFIVRCIPTQSQFPRRPAPIYTP</sequence>
<dbReference type="GO" id="GO:0006742">
    <property type="term" value="P:NADP+ catabolic process"/>
    <property type="evidence" value="ECO:0007669"/>
    <property type="project" value="TreeGrafter"/>
</dbReference>
<protein>
    <recommendedName>
        <fullName evidence="6">Nudix hydrolase domain-containing protein</fullName>
    </recommendedName>
</protein>
<dbReference type="GO" id="GO:0046872">
    <property type="term" value="F:metal ion binding"/>
    <property type="evidence" value="ECO:0007669"/>
    <property type="project" value="UniProtKB-KW"/>
</dbReference>
<dbReference type="SUPFAM" id="SSF55811">
    <property type="entry name" value="Nudix"/>
    <property type="match status" value="1"/>
</dbReference>
<dbReference type="GO" id="GO:0005777">
    <property type="term" value="C:peroxisome"/>
    <property type="evidence" value="ECO:0007669"/>
    <property type="project" value="TreeGrafter"/>
</dbReference>
<evidence type="ECO:0000313" key="7">
    <source>
        <dbReference type="EMBL" id="KDR78056.1"/>
    </source>
</evidence>
<keyword evidence="5" id="KW-0812">Transmembrane</keyword>
<dbReference type="Pfam" id="PF00293">
    <property type="entry name" value="NUDIX"/>
    <property type="match status" value="1"/>
</dbReference>
<dbReference type="GO" id="GO:0019677">
    <property type="term" value="P:NAD+ catabolic process"/>
    <property type="evidence" value="ECO:0007669"/>
    <property type="project" value="TreeGrafter"/>
</dbReference>